<name>A0A5B8MM35_9CHLO</name>
<gene>
    <name evidence="3" type="ORF">A3770_06p41140</name>
</gene>
<dbReference type="Pfam" id="PF23086">
    <property type="entry name" value="Tudor_Coilin"/>
    <property type="match status" value="1"/>
</dbReference>
<organism evidence="3 4">
    <name type="scientific">Chloropicon primus</name>
    <dbReference type="NCBI Taxonomy" id="1764295"/>
    <lineage>
        <taxon>Eukaryota</taxon>
        <taxon>Viridiplantae</taxon>
        <taxon>Chlorophyta</taxon>
        <taxon>Chloropicophyceae</taxon>
        <taxon>Chloropicales</taxon>
        <taxon>Chloropicaceae</taxon>
        <taxon>Chloropicon</taxon>
    </lineage>
</organism>
<dbReference type="EMBL" id="CP031039">
    <property type="protein sequence ID" value="QDZ21596.1"/>
    <property type="molecule type" value="Genomic_DNA"/>
</dbReference>
<dbReference type="GO" id="GO:0015030">
    <property type="term" value="C:Cajal body"/>
    <property type="evidence" value="ECO:0007669"/>
    <property type="project" value="TreeGrafter"/>
</dbReference>
<feature type="region of interest" description="Disordered" evidence="1">
    <location>
        <begin position="139"/>
        <end position="166"/>
    </location>
</feature>
<feature type="region of interest" description="Disordered" evidence="1">
    <location>
        <begin position="425"/>
        <end position="457"/>
    </location>
</feature>
<feature type="domain" description="Coilin tudor" evidence="2">
    <location>
        <begin position="264"/>
        <end position="342"/>
    </location>
</feature>
<dbReference type="PANTHER" id="PTHR15197:SF0">
    <property type="entry name" value="COILIN"/>
    <property type="match status" value="1"/>
</dbReference>
<keyword evidence="4" id="KW-1185">Reference proteome</keyword>
<accession>A0A5B8MM35</accession>
<dbReference type="InterPro" id="IPR056398">
    <property type="entry name" value="Tudor_Coilin"/>
</dbReference>
<dbReference type="Proteomes" id="UP000316726">
    <property type="component" value="Chromosome 6"/>
</dbReference>
<dbReference type="InterPro" id="IPR024822">
    <property type="entry name" value="Coilin"/>
</dbReference>
<reference evidence="3 4" key="1">
    <citation type="submission" date="2018-07" db="EMBL/GenBank/DDBJ databases">
        <title>The complete nuclear genome of the prasinophyte Chloropicon primus (CCMP1205).</title>
        <authorList>
            <person name="Pombert J.-F."/>
            <person name="Otis C."/>
            <person name="Turmel M."/>
            <person name="Lemieux C."/>
        </authorList>
    </citation>
    <scope>NUCLEOTIDE SEQUENCE [LARGE SCALE GENOMIC DNA]</scope>
    <source>
        <strain evidence="3 4">CCMP1205</strain>
    </source>
</reference>
<proteinExistence type="predicted"/>
<evidence type="ECO:0000313" key="4">
    <source>
        <dbReference type="Proteomes" id="UP000316726"/>
    </source>
</evidence>
<evidence type="ECO:0000259" key="2">
    <source>
        <dbReference type="Pfam" id="PF23086"/>
    </source>
</evidence>
<feature type="compositionally biased region" description="Basic residues" evidence="1">
    <location>
        <begin position="157"/>
        <end position="166"/>
    </location>
</feature>
<evidence type="ECO:0000256" key="1">
    <source>
        <dbReference type="SAM" id="MobiDB-lite"/>
    </source>
</evidence>
<evidence type="ECO:0000313" key="3">
    <source>
        <dbReference type="EMBL" id="QDZ21596.1"/>
    </source>
</evidence>
<feature type="compositionally biased region" description="Basic residues" evidence="1">
    <location>
        <begin position="446"/>
        <end position="457"/>
    </location>
</feature>
<dbReference type="GO" id="GO:0030620">
    <property type="term" value="F:U2 snRNA binding"/>
    <property type="evidence" value="ECO:0007669"/>
    <property type="project" value="TreeGrafter"/>
</dbReference>
<dbReference type="AlphaFoldDB" id="A0A5B8MM35"/>
<feature type="compositionally biased region" description="Basic and acidic residues" evidence="1">
    <location>
        <begin position="184"/>
        <end position="193"/>
    </location>
</feature>
<dbReference type="PANTHER" id="PTHR15197">
    <property type="entry name" value="COILIN P80"/>
    <property type="match status" value="1"/>
</dbReference>
<protein>
    <recommendedName>
        <fullName evidence="2">Coilin tudor domain-containing protein</fullName>
    </recommendedName>
</protein>
<dbReference type="GO" id="GO:0030619">
    <property type="term" value="F:U1 snRNA binding"/>
    <property type="evidence" value="ECO:0007669"/>
    <property type="project" value="TreeGrafter"/>
</dbReference>
<sequence length="474" mass="52221">MEARRTSWRNGARRLTICIPREILCQELAQHFTPGEAYRVALDFEKSNKETETGGVDDRGEDLIHLWREVRRSFGRYIGDEWREDFSLVAEGGARLNPLNPTIGVAEGDVFELSRPMAWEKNLWPDAAKGVVDRGQVLPARPEAAGPTPVKSPSRSSLRKSKKRMGKRMERLGRLNLIDAAKVVRDGGSKESRQQQQHPAFRGSHVVFGEGGNEAAAEDEQASPSASGRYEFYCEGASADRSLTRDAFLQDAGKYSAYPLLEEGSLPKEGAKIAYRILEIVEPGIPQLSGYRLGTVQQANEQTTEVTVVPAEEPGYGLSEKYTEDGTLRADLRDLQEIRVLEESVAGASDAGDSLVPYNRVAGPPKPGTSKEFTNCKTYESYLEHAHKVFEEEREASALARGTYEDYLDHAHKVFEATRASALAEGSGEGSSEGKKKSAGNPKAAPKIRKGSMSKKMRAKCFSLSVGHMLKELQ</sequence>
<dbReference type="GO" id="GO:0000387">
    <property type="term" value="P:spliceosomal snRNP assembly"/>
    <property type="evidence" value="ECO:0007669"/>
    <property type="project" value="TreeGrafter"/>
</dbReference>
<feature type="region of interest" description="Disordered" evidence="1">
    <location>
        <begin position="184"/>
        <end position="207"/>
    </location>
</feature>